<accession>A0A344TFL8</accession>
<dbReference type="RefSeq" id="WP_114066224.1">
    <property type="nucleotide sequence ID" value="NZ_CP030850.1"/>
</dbReference>
<feature type="signal peptide" evidence="1">
    <location>
        <begin position="1"/>
        <end position="21"/>
    </location>
</feature>
<feature type="chain" id="PRO_5016682753" description="Outer membrane protein beta-barrel domain-containing protein" evidence="1">
    <location>
        <begin position="22"/>
        <end position="177"/>
    </location>
</feature>
<organism evidence="2 3">
    <name type="scientific">Runella rosea</name>
    <dbReference type="NCBI Taxonomy" id="2259595"/>
    <lineage>
        <taxon>Bacteria</taxon>
        <taxon>Pseudomonadati</taxon>
        <taxon>Bacteroidota</taxon>
        <taxon>Cytophagia</taxon>
        <taxon>Cytophagales</taxon>
        <taxon>Spirosomataceae</taxon>
        <taxon>Runella</taxon>
    </lineage>
</organism>
<dbReference type="AlphaFoldDB" id="A0A344TFL8"/>
<evidence type="ECO:0000313" key="2">
    <source>
        <dbReference type="EMBL" id="AXE17439.1"/>
    </source>
</evidence>
<dbReference type="Proteomes" id="UP000251993">
    <property type="component" value="Chromosome"/>
</dbReference>
<dbReference type="EMBL" id="CP030850">
    <property type="protein sequence ID" value="AXE17439.1"/>
    <property type="molecule type" value="Genomic_DNA"/>
</dbReference>
<name>A0A344TFL8_9BACT</name>
<keyword evidence="1" id="KW-0732">Signal</keyword>
<proteinExistence type="predicted"/>
<dbReference type="KEGG" id="run:DR864_06690"/>
<evidence type="ECO:0008006" key="4">
    <source>
        <dbReference type="Google" id="ProtNLM"/>
    </source>
</evidence>
<sequence length="177" mass="19881">MKKKLLFTLLLSALGILPSMAQYNNWAVGFQLVEPSGLNVRKYFGDNKALDISAGTYGLFYGRDRKYRKGTYQNAGFSVRAAYLWHRGLFKAEKLHVYYGFGGQINSRRYYFDPSNVPGVKVFTNNISLGGAGLAGTEYFVSNSPLSLFLEGGLYIELIPDIFYLHPQASIGVRFNF</sequence>
<reference evidence="2 3" key="1">
    <citation type="submission" date="2018-07" db="EMBL/GenBank/DDBJ databases">
        <title>Genome sequencing of Runella.</title>
        <authorList>
            <person name="Baek M.-G."/>
            <person name="Yi H."/>
        </authorList>
    </citation>
    <scope>NUCLEOTIDE SEQUENCE [LARGE SCALE GENOMIC DNA]</scope>
    <source>
        <strain evidence="2 3">HYN0085</strain>
    </source>
</reference>
<protein>
    <recommendedName>
        <fullName evidence="4">Outer membrane protein beta-barrel domain-containing protein</fullName>
    </recommendedName>
</protein>
<gene>
    <name evidence="2" type="ORF">DR864_06690</name>
</gene>
<evidence type="ECO:0000313" key="3">
    <source>
        <dbReference type="Proteomes" id="UP000251993"/>
    </source>
</evidence>
<keyword evidence="3" id="KW-1185">Reference proteome</keyword>
<evidence type="ECO:0000256" key="1">
    <source>
        <dbReference type="SAM" id="SignalP"/>
    </source>
</evidence>
<dbReference type="OrthoDB" id="9790491at2"/>